<dbReference type="InterPro" id="IPR050971">
    <property type="entry name" value="Cadherin-domain_protein"/>
</dbReference>
<evidence type="ECO:0000256" key="3">
    <source>
        <dbReference type="ARBA" id="ARBA00022737"/>
    </source>
</evidence>
<evidence type="ECO:0000259" key="9">
    <source>
        <dbReference type="PROSITE" id="PS50268"/>
    </source>
</evidence>
<dbReference type="PANTHER" id="PTHR24025:SF23">
    <property type="entry name" value="NEURAL-CADHERIN"/>
    <property type="match status" value="1"/>
</dbReference>
<name>A0ABV0S1L3_9TELE</name>
<protein>
    <recommendedName>
        <fullName evidence="9">Cadherin domain-containing protein</fullName>
    </recommendedName>
</protein>
<evidence type="ECO:0000313" key="11">
    <source>
        <dbReference type="Proteomes" id="UP001434883"/>
    </source>
</evidence>
<dbReference type="SMART" id="SM00112">
    <property type="entry name" value="CA"/>
    <property type="match status" value="1"/>
</dbReference>
<keyword evidence="4 8" id="KW-0106">Calcium</keyword>
<feature type="non-terminal residue" evidence="10">
    <location>
        <position position="1"/>
    </location>
</feature>
<dbReference type="SUPFAM" id="SSF49313">
    <property type="entry name" value="Cadherin-like"/>
    <property type="match status" value="2"/>
</dbReference>
<evidence type="ECO:0000256" key="5">
    <source>
        <dbReference type="ARBA" id="ARBA00022889"/>
    </source>
</evidence>
<keyword evidence="6" id="KW-1133">Transmembrane helix</keyword>
<evidence type="ECO:0000256" key="4">
    <source>
        <dbReference type="ARBA" id="ARBA00022837"/>
    </source>
</evidence>
<feature type="domain" description="Cadherin" evidence="9">
    <location>
        <begin position="76"/>
        <end position="130"/>
    </location>
</feature>
<dbReference type="Pfam" id="PF00028">
    <property type="entry name" value="Cadherin"/>
    <property type="match status" value="2"/>
</dbReference>
<keyword evidence="5" id="KW-0130">Cell adhesion</keyword>
<dbReference type="InterPro" id="IPR002126">
    <property type="entry name" value="Cadherin-like_dom"/>
</dbReference>
<accession>A0ABV0S1L3</accession>
<dbReference type="PROSITE" id="PS50268">
    <property type="entry name" value="CADHERIN_2"/>
    <property type="match status" value="2"/>
</dbReference>
<organism evidence="10 11">
    <name type="scientific">Xenoophorus captivus</name>
    <dbReference type="NCBI Taxonomy" id="1517983"/>
    <lineage>
        <taxon>Eukaryota</taxon>
        <taxon>Metazoa</taxon>
        <taxon>Chordata</taxon>
        <taxon>Craniata</taxon>
        <taxon>Vertebrata</taxon>
        <taxon>Euteleostomi</taxon>
        <taxon>Actinopterygii</taxon>
        <taxon>Neopterygii</taxon>
        <taxon>Teleostei</taxon>
        <taxon>Neoteleostei</taxon>
        <taxon>Acanthomorphata</taxon>
        <taxon>Ovalentaria</taxon>
        <taxon>Atherinomorphae</taxon>
        <taxon>Cyprinodontiformes</taxon>
        <taxon>Goodeidae</taxon>
        <taxon>Xenoophorus</taxon>
    </lineage>
</organism>
<dbReference type="EMBL" id="JAHRIN010067250">
    <property type="protein sequence ID" value="MEQ2214160.1"/>
    <property type="molecule type" value="Genomic_DNA"/>
</dbReference>
<dbReference type="CDD" id="cd11304">
    <property type="entry name" value="Cadherin_repeat"/>
    <property type="match status" value="2"/>
</dbReference>
<evidence type="ECO:0000256" key="2">
    <source>
        <dbReference type="ARBA" id="ARBA00022692"/>
    </source>
</evidence>
<keyword evidence="11" id="KW-1185">Reference proteome</keyword>
<keyword evidence="3" id="KW-0677">Repeat</keyword>
<keyword evidence="7" id="KW-0472">Membrane</keyword>
<dbReference type="PANTHER" id="PTHR24025">
    <property type="entry name" value="DESMOGLEIN FAMILY MEMBER"/>
    <property type="match status" value="1"/>
</dbReference>
<comment type="subcellular location">
    <subcellularLocation>
        <location evidence="1">Membrane</location>
    </subcellularLocation>
</comment>
<feature type="domain" description="Cadherin" evidence="9">
    <location>
        <begin position="2"/>
        <end position="75"/>
    </location>
</feature>
<proteinExistence type="predicted"/>
<dbReference type="Gene3D" id="2.60.40.60">
    <property type="entry name" value="Cadherins"/>
    <property type="match status" value="2"/>
</dbReference>
<keyword evidence="2" id="KW-0812">Transmembrane</keyword>
<evidence type="ECO:0000256" key="1">
    <source>
        <dbReference type="ARBA" id="ARBA00004370"/>
    </source>
</evidence>
<evidence type="ECO:0000256" key="6">
    <source>
        <dbReference type="ARBA" id="ARBA00022989"/>
    </source>
</evidence>
<dbReference type="Proteomes" id="UP001434883">
    <property type="component" value="Unassembled WGS sequence"/>
</dbReference>
<sequence>INSEVKYSLLAGDGGYFSLDEFSGVLRLERPLTSDTPPTFELKVKATDRGLPRHLYSVAMVTVDVVSLDDYQPVFLSSEYSATLPESLAVGSEVLSVSALTRDGGGPDPIRYRIISGNQDGRFQLDSQTGQNR</sequence>
<dbReference type="InterPro" id="IPR015919">
    <property type="entry name" value="Cadherin-like_sf"/>
</dbReference>
<evidence type="ECO:0000313" key="10">
    <source>
        <dbReference type="EMBL" id="MEQ2214160.1"/>
    </source>
</evidence>
<reference evidence="10 11" key="1">
    <citation type="submission" date="2021-06" db="EMBL/GenBank/DDBJ databases">
        <authorList>
            <person name="Palmer J.M."/>
        </authorList>
    </citation>
    <scope>NUCLEOTIDE SEQUENCE [LARGE SCALE GENOMIC DNA]</scope>
    <source>
        <strain evidence="10 11">XC_2019</strain>
        <tissue evidence="10">Muscle</tissue>
    </source>
</reference>
<comment type="caution">
    <text evidence="10">The sequence shown here is derived from an EMBL/GenBank/DDBJ whole genome shotgun (WGS) entry which is preliminary data.</text>
</comment>
<evidence type="ECO:0000256" key="7">
    <source>
        <dbReference type="ARBA" id="ARBA00023136"/>
    </source>
</evidence>
<evidence type="ECO:0000256" key="8">
    <source>
        <dbReference type="PROSITE-ProRule" id="PRU00043"/>
    </source>
</evidence>
<gene>
    <name evidence="10" type="ORF">XENOCAPTIV_015073</name>
</gene>